<evidence type="ECO:0000256" key="6">
    <source>
        <dbReference type="ARBA" id="ARBA00022763"/>
    </source>
</evidence>
<comment type="function">
    <text evidence="13">DNA ligase that catalyzes the formation of phosphodiester linkages between 5'-phosphoryl and 3'-hydroxyl groups in double-stranded DNA using NAD as a coenzyme and as the energy source for the reaction. It is essential for DNA replication and repair of damaged DNA.</text>
</comment>
<dbReference type="SUPFAM" id="SSF47781">
    <property type="entry name" value="RuvA domain 2-like"/>
    <property type="match status" value="1"/>
</dbReference>
<comment type="caution">
    <text evidence="16">The sequence shown here is derived from an EMBL/GenBank/DDBJ whole genome shotgun (WGS) entry which is preliminary data.</text>
</comment>
<dbReference type="Gene3D" id="1.10.287.610">
    <property type="entry name" value="Helix hairpin bin"/>
    <property type="match status" value="1"/>
</dbReference>
<keyword evidence="3 13" id="KW-0436">Ligase</keyword>
<feature type="binding site" evidence="13">
    <location>
        <begin position="92"/>
        <end position="93"/>
    </location>
    <ligand>
        <name>NAD(+)</name>
        <dbReference type="ChEBI" id="CHEBI:57540"/>
    </ligand>
</feature>
<dbReference type="Gene3D" id="3.40.50.10190">
    <property type="entry name" value="BRCT domain"/>
    <property type="match status" value="1"/>
</dbReference>
<dbReference type="InterPro" id="IPR004150">
    <property type="entry name" value="NAD_DNA_ligase_OB"/>
</dbReference>
<dbReference type="GO" id="GO:0006260">
    <property type="term" value="P:DNA replication"/>
    <property type="evidence" value="ECO:0007669"/>
    <property type="project" value="UniProtKB-KW"/>
</dbReference>
<feature type="binding site" evidence="13">
    <location>
        <position position="446"/>
    </location>
    <ligand>
        <name>Zn(2+)</name>
        <dbReference type="ChEBI" id="CHEBI:29105"/>
    </ligand>
</feature>
<dbReference type="HAMAP" id="MF_01588">
    <property type="entry name" value="DNA_ligase_A"/>
    <property type="match status" value="1"/>
</dbReference>
<feature type="binding site" evidence="13">
    <location>
        <position position="303"/>
    </location>
    <ligand>
        <name>NAD(+)</name>
        <dbReference type="ChEBI" id="CHEBI:57540"/>
    </ligand>
</feature>
<dbReference type="Gene3D" id="6.20.10.30">
    <property type="match status" value="1"/>
</dbReference>
<dbReference type="InterPro" id="IPR041663">
    <property type="entry name" value="DisA/LigA_HHH"/>
</dbReference>
<evidence type="ECO:0000313" key="17">
    <source>
        <dbReference type="Proteomes" id="UP000523139"/>
    </source>
</evidence>
<dbReference type="Gene3D" id="3.30.470.30">
    <property type="entry name" value="DNA ligase/mRNA capping enzyme"/>
    <property type="match status" value="1"/>
</dbReference>
<evidence type="ECO:0000256" key="11">
    <source>
        <dbReference type="ARBA" id="ARBA00034005"/>
    </source>
</evidence>
<keyword evidence="10 13" id="KW-0234">DNA repair</keyword>
<evidence type="ECO:0000256" key="14">
    <source>
        <dbReference type="RuleBase" id="RU000618"/>
    </source>
</evidence>
<evidence type="ECO:0000256" key="5">
    <source>
        <dbReference type="ARBA" id="ARBA00022723"/>
    </source>
</evidence>
<dbReference type="Pfam" id="PF03120">
    <property type="entry name" value="OB_DNA_ligase"/>
    <property type="match status" value="1"/>
</dbReference>
<keyword evidence="13" id="KW-0464">Manganese</keyword>
<dbReference type="GO" id="GO:0005829">
    <property type="term" value="C:cytosol"/>
    <property type="evidence" value="ECO:0007669"/>
    <property type="project" value="TreeGrafter"/>
</dbReference>
<dbReference type="GO" id="GO:0046872">
    <property type="term" value="F:metal ion binding"/>
    <property type="evidence" value="ECO:0007669"/>
    <property type="project" value="UniProtKB-KW"/>
</dbReference>
<dbReference type="NCBIfam" id="NF005932">
    <property type="entry name" value="PRK07956.1"/>
    <property type="match status" value="1"/>
</dbReference>
<dbReference type="Pfam" id="PF01653">
    <property type="entry name" value="DNA_ligase_aden"/>
    <property type="match status" value="1"/>
</dbReference>
<dbReference type="CDD" id="cd00114">
    <property type="entry name" value="LIGANc"/>
    <property type="match status" value="1"/>
</dbReference>
<keyword evidence="5 13" id="KW-0479">Metal-binding</keyword>
<keyword evidence="17" id="KW-1185">Reference proteome</keyword>
<evidence type="ECO:0000256" key="8">
    <source>
        <dbReference type="ARBA" id="ARBA00022842"/>
    </source>
</evidence>
<dbReference type="Pfam" id="PF03119">
    <property type="entry name" value="DNA_ligase_ZBD"/>
    <property type="match status" value="1"/>
</dbReference>
<dbReference type="InterPro" id="IPR010994">
    <property type="entry name" value="RuvA_2-like"/>
</dbReference>
<feature type="domain" description="BRCT" evidence="15">
    <location>
        <begin position="687"/>
        <end position="766"/>
    </location>
</feature>
<dbReference type="PROSITE" id="PS50172">
    <property type="entry name" value="BRCT"/>
    <property type="match status" value="1"/>
</dbReference>
<feature type="binding site" evidence="13">
    <location>
        <position position="452"/>
    </location>
    <ligand>
        <name>Zn(2+)</name>
        <dbReference type="ChEBI" id="CHEBI:29105"/>
    </ligand>
</feature>
<dbReference type="FunFam" id="3.30.470.30:FF:000001">
    <property type="entry name" value="DNA ligase"/>
    <property type="match status" value="1"/>
</dbReference>
<evidence type="ECO:0000313" key="16">
    <source>
        <dbReference type="EMBL" id="NLS09294.1"/>
    </source>
</evidence>
<feature type="binding site" evidence="13">
    <location>
        <position position="127"/>
    </location>
    <ligand>
        <name>NAD(+)</name>
        <dbReference type="ChEBI" id="CHEBI:57540"/>
    </ligand>
</feature>
<evidence type="ECO:0000256" key="2">
    <source>
        <dbReference type="ARBA" id="ARBA00013308"/>
    </source>
</evidence>
<gene>
    <name evidence="13 16" type="primary">ligA</name>
    <name evidence="16" type="ORF">HGQ17_04590</name>
</gene>
<dbReference type="InterPro" id="IPR001357">
    <property type="entry name" value="BRCT_dom"/>
</dbReference>
<feature type="binding site" evidence="13">
    <location>
        <position position="187"/>
    </location>
    <ligand>
        <name>NAD(+)</name>
        <dbReference type="ChEBI" id="CHEBI:57540"/>
    </ligand>
</feature>
<evidence type="ECO:0000256" key="7">
    <source>
        <dbReference type="ARBA" id="ARBA00022833"/>
    </source>
</evidence>
<keyword evidence="6 13" id="KW-0227">DNA damage</keyword>
<evidence type="ECO:0000259" key="15">
    <source>
        <dbReference type="PROSITE" id="PS50172"/>
    </source>
</evidence>
<proteinExistence type="inferred from homology"/>
<feature type="binding site" evidence="13">
    <location>
        <position position="427"/>
    </location>
    <ligand>
        <name>Zn(2+)</name>
        <dbReference type="ChEBI" id="CHEBI:29105"/>
    </ligand>
</feature>
<name>A0A7X8YD65_9MICC</name>
<evidence type="ECO:0000256" key="1">
    <source>
        <dbReference type="ARBA" id="ARBA00012722"/>
    </source>
</evidence>
<dbReference type="InterPro" id="IPR004149">
    <property type="entry name" value="Znf_DNAligase_C4"/>
</dbReference>
<dbReference type="NCBIfam" id="TIGR00575">
    <property type="entry name" value="dnlj"/>
    <property type="match status" value="1"/>
</dbReference>
<dbReference type="InterPro" id="IPR033136">
    <property type="entry name" value="DNA_ligase_CS"/>
</dbReference>
<dbReference type="FunFam" id="2.40.50.140:FF:000012">
    <property type="entry name" value="DNA ligase"/>
    <property type="match status" value="1"/>
</dbReference>
<dbReference type="FunFam" id="1.10.150.20:FF:000006">
    <property type="entry name" value="DNA ligase"/>
    <property type="match status" value="1"/>
</dbReference>
<dbReference type="FunFam" id="3.40.50.10190:FF:000054">
    <property type="entry name" value="DNA ligase"/>
    <property type="match status" value="1"/>
</dbReference>
<dbReference type="Pfam" id="PF00533">
    <property type="entry name" value="BRCT"/>
    <property type="match status" value="1"/>
</dbReference>
<feature type="active site" description="N6-AMP-lysine intermediate" evidence="13">
    <location>
        <position position="129"/>
    </location>
</feature>
<feature type="binding site" evidence="13">
    <location>
        <position position="150"/>
    </location>
    <ligand>
        <name>NAD(+)</name>
        <dbReference type="ChEBI" id="CHEBI:57540"/>
    </ligand>
</feature>
<dbReference type="InterPro" id="IPR013839">
    <property type="entry name" value="DNAligase_adenylation"/>
</dbReference>
<keyword evidence="8 13" id="KW-0460">Magnesium</keyword>
<organism evidence="16 17">
    <name type="scientific">Nesterenkonia sedimenti</name>
    <dbReference type="NCBI Taxonomy" id="1463632"/>
    <lineage>
        <taxon>Bacteria</taxon>
        <taxon>Bacillati</taxon>
        <taxon>Actinomycetota</taxon>
        <taxon>Actinomycetes</taxon>
        <taxon>Micrococcales</taxon>
        <taxon>Micrococcaceae</taxon>
        <taxon>Nesterenkonia</taxon>
    </lineage>
</organism>
<dbReference type="GO" id="GO:0003911">
    <property type="term" value="F:DNA ligase (NAD+) activity"/>
    <property type="evidence" value="ECO:0007669"/>
    <property type="project" value="UniProtKB-UniRule"/>
</dbReference>
<keyword evidence="7 13" id="KW-0862">Zinc</keyword>
<feature type="binding site" evidence="13">
    <location>
        <position position="327"/>
    </location>
    <ligand>
        <name>NAD(+)</name>
        <dbReference type="ChEBI" id="CHEBI:57540"/>
    </ligand>
</feature>
<feature type="binding site" evidence="13">
    <location>
        <position position="430"/>
    </location>
    <ligand>
        <name>Zn(2+)</name>
        <dbReference type="ChEBI" id="CHEBI:29105"/>
    </ligand>
</feature>
<dbReference type="Proteomes" id="UP000523139">
    <property type="component" value="Unassembled WGS sequence"/>
</dbReference>
<dbReference type="CDD" id="cd17748">
    <property type="entry name" value="BRCT_DNA_ligase_like"/>
    <property type="match status" value="1"/>
</dbReference>
<sequence>MSTEHDDGTVPSADLREEYAQLAEEVAKHQVAYHQQDAPLVSDAEYDELIHRLRSIEAEHPELASADSPTQQVGGSPSEAFAPVQHLQRMYSLEDVFSREELRTWYDRALASLEKMRPDEKVRWLVEVKIDGLAISLTYRNGVLERAATRGDGTTGEDVTHNVLTIGDIPQQLAGEGHPEVLEVRGEIFMPTAEFHALNERLREAREKEFANPRNAAAGSLRQKDPAKTAQRPLSMFVHGIGERSSLVLTSQHETYDQLAAWGLPVSPYTRILDSYEEIDEYLNEHQAKRHELVHEIDGVVIKVDDFGQQRALGHTSRVPRWAAAYKYPPEEKSTELLDIRVQVGRTGRVTPFAVLQPVLVAGSTVEKATLHNQDVVKLKDVKIGDRVMVRKAGDVIPEILGPVPAERERREKEPGRLKDFVFPEHCPACGTTLAPAKEGDVDYRCPNSESCPAQLAERVIHVGSRGALDIEALGEEAGLALTNPDPEEVRPPKELIDAEKTAESGAPVEYDDEGQPLPQAPVLRNEAGLFDLTPEDLKGVYRWREVLEKSPESGKFEGTSRYTPVLYFWTKPQYTKGELSQPSKPRENTVKLFSEFEKAKEQPLWRVLVALSIRHVGPTASRALASAYGSMEKIRNADEEELAGIDGVGPVIAASIREWFSVDWHCQLIDSWAAAGVRMEDEADEATPRTLEGLTVVVTGSLENYSRDESKEAIISRGGRASGSVSKKTDYVVAGESAGSKLTKAESLGVPVLDEDQFTELLNKGPEGLENT</sequence>
<keyword evidence="4 13" id="KW-0235">DNA replication</keyword>
<evidence type="ECO:0000256" key="9">
    <source>
        <dbReference type="ARBA" id="ARBA00023027"/>
    </source>
</evidence>
<dbReference type="SUPFAM" id="SSF56091">
    <property type="entry name" value="DNA ligase/mRNA capping enzyme, catalytic domain"/>
    <property type="match status" value="1"/>
</dbReference>
<evidence type="ECO:0000256" key="13">
    <source>
        <dbReference type="HAMAP-Rule" id="MF_01588"/>
    </source>
</evidence>
<dbReference type="PIRSF" id="PIRSF001604">
    <property type="entry name" value="LigA"/>
    <property type="match status" value="1"/>
</dbReference>
<dbReference type="EC" id="6.5.1.2" evidence="1 13"/>
<dbReference type="InterPro" id="IPR012340">
    <property type="entry name" value="NA-bd_OB-fold"/>
</dbReference>
<dbReference type="PROSITE" id="PS01055">
    <property type="entry name" value="DNA_LIGASE_N1"/>
    <property type="match status" value="1"/>
</dbReference>
<evidence type="ECO:0000256" key="3">
    <source>
        <dbReference type="ARBA" id="ARBA00022598"/>
    </source>
</evidence>
<dbReference type="InterPro" id="IPR013840">
    <property type="entry name" value="DNAligase_N"/>
</dbReference>
<comment type="catalytic activity">
    <reaction evidence="11 13 14">
        <text>NAD(+) + (deoxyribonucleotide)n-3'-hydroxyl + 5'-phospho-(deoxyribonucleotide)m = (deoxyribonucleotide)n+m + AMP + beta-nicotinamide D-nucleotide.</text>
        <dbReference type="EC" id="6.5.1.2"/>
    </reaction>
</comment>
<dbReference type="InterPro" id="IPR036420">
    <property type="entry name" value="BRCT_dom_sf"/>
</dbReference>
<dbReference type="AlphaFoldDB" id="A0A7X8YD65"/>
<reference evidence="16 17" key="1">
    <citation type="submission" date="2020-04" db="EMBL/GenBank/DDBJ databases">
        <title>Nesterenkonia sp. nov., isolated from marine sediment.</title>
        <authorList>
            <person name="Zhang G."/>
        </authorList>
    </citation>
    <scope>NUCLEOTIDE SEQUENCE [LARGE SCALE GENOMIC DNA]</scope>
    <source>
        <strain evidence="16 17">MY13</strain>
    </source>
</reference>
<comment type="similarity">
    <text evidence="12 13">Belongs to the NAD-dependent DNA ligase family. LigA subfamily.</text>
</comment>
<dbReference type="SUPFAM" id="SSF52113">
    <property type="entry name" value="BRCT domain"/>
    <property type="match status" value="1"/>
</dbReference>
<dbReference type="PANTHER" id="PTHR23389">
    <property type="entry name" value="CHROMOSOME TRANSMISSION FIDELITY FACTOR 18"/>
    <property type="match status" value="1"/>
</dbReference>
<dbReference type="PANTHER" id="PTHR23389:SF9">
    <property type="entry name" value="DNA LIGASE"/>
    <property type="match status" value="1"/>
</dbReference>
<evidence type="ECO:0000256" key="12">
    <source>
        <dbReference type="ARBA" id="ARBA00060881"/>
    </source>
</evidence>
<accession>A0A7X8YD65</accession>
<dbReference type="GO" id="GO:0006281">
    <property type="term" value="P:DNA repair"/>
    <property type="evidence" value="ECO:0007669"/>
    <property type="project" value="UniProtKB-KW"/>
</dbReference>
<dbReference type="EMBL" id="JABAHY010000003">
    <property type="protein sequence ID" value="NLS09294.1"/>
    <property type="molecule type" value="Genomic_DNA"/>
</dbReference>
<dbReference type="SMART" id="SM00292">
    <property type="entry name" value="BRCT"/>
    <property type="match status" value="1"/>
</dbReference>
<dbReference type="InterPro" id="IPR001679">
    <property type="entry name" value="DNA_ligase"/>
</dbReference>
<dbReference type="Pfam" id="PF12826">
    <property type="entry name" value="HHH_2"/>
    <property type="match status" value="1"/>
</dbReference>
<dbReference type="SMART" id="SM00532">
    <property type="entry name" value="LIGANc"/>
    <property type="match status" value="1"/>
</dbReference>
<dbReference type="InterPro" id="IPR018239">
    <property type="entry name" value="DNA_ligase_AS"/>
</dbReference>
<dbReference type="Gene3D" id="2.40.50.140">
    <property type="entry name" value="Nucleic acid-binding proteins"/>
    <property type="match status" value="1"/>
</dbReference>
<dbReference type="SUPFAM" id="SSF50249">
    <property type="entry name" value="Nucleic acid-binding proteins"/>
    <property type="match status" value="1"/>
</dbReference>
<protein>
    <recommendedName>
        <fullName evidence="2 13">DNA ligase</fullName>
        <ecNumber evidence="1 13">6.5.1.2</ecNumber>
    </recommendedName>
    <alternativeName>
        <fullName evidence="13">Polydeoxyribonucleotide synthase [NAD(+)]</fullName>
    </alternativeName>
</protein>
<comment type="cofactor">
    <cofactor evidence="13">
        <name>Mg(2+)</name>
        <dbReference type="ChEBI" id="CHEBI:18420"/>
    </cofactor>
    <cofactor evidence="13">
        <name>Mn(2+)</name>
        <dbReference type="ChEBI" id="CHEBI:29035"/>
    </cofactor>
</comment>
<keyword evidence="9 13" id="KW-0520">NAD</keyword>
<dbReference type="RefSeq" id="WP_168886801.1">
    <property type="nucleotide sequence ID" value="NZ_JABAHY010000003.1"/>
</dbReference>
<dbReference type="PROSITE" id="PS01056">
    <property type="entry name" value="DNA_LIGASE_N2"/>
    <property type="match status" value="1"/>
</dbReference>
<evidence type="ECO:0000256" key="10">
    <source>
        <dbReference type="ARBA" id="ARBA00023204"/>
    </source>
</evidence>
<dbReference type="Gene3D" id="1.10.150.20">
    <property type="entry name" value="5' to 3' exonuclease, C-terminal subdomain"/>
    <property type="match status" value="2"/>
</dbReference>
<feature type="binding site" evidence="13">
    <location>
        <begin position="43"/>
        <end position="47"/>
    </location>
    <ligand>
        <name>NAD(+)</name>
        <dbReference type="ChEBI" id="CHEBI:57540"/>
    </ligand>
</feature>
<evidence type="ECO:0000256" key="4">
    <source>
        <dbReference type="ARBA" id="ARBA00022705"/>
    </source>
</evidence>